<reference evidence="1 2" key="1">
    <citation type="submission" date="2017-04" db="EMBL/GenBank/DDBJ databases">
        <title>A new member of the family Flavobacteriaceae isolated from ascidians.</title>
        <authorList>
            <person name="Chen L."/>
        </authorList>
    </citation>
    <scope>NUCLEOTIDE SEQUENCE [LARGE SCALE GENOMIC DNA]</scope>
    <source>
        <strain evidence="1 2">HQA918</strain>
    </source>
</reference>
<keyword evidence="2" id="KW-1185">Reference proteome</keyword>
<proteinExistence type="predicted"/>
<evidence type="ECO:0000313" key="1">
    <source>
        <dbReference type="EMBL" id="PCE62710.1"/>
    </source>
</evidence>
<dbReference type="AlphaFoldDB" id="A0A2A4G414"/>
<organism evidence="1 2">
    <name type="scientific">Sediminicola luteus</name>
    <dbReference type="NCBI Taxonomy" id="319238"/>
    <lineage>
        <taxon>Bacteria</taxon>
        <taxon>Pseudomonadati</taxon>
        <taxon>Bacteroidota</taxon>
        <taxon>Flavobacteriia</taxon>
        <taxon>Flavobacteriales</taxon>
        <taxon>Flavobacteriaceae</taxon>
        <taxon>Sediminicola</taxon>
    </lineage>
</organism>
<protein>
    <submittedName>
        <fullName evidence="1">Uncharacterized protein</fullName>
    </submittedName>
</protein>
<dbReference type="EMBL" id="NBWU01000007">
    <property type="protein sequence ID" value="PCE62710.1"/>
    <property type="molecule type" value="Genomic_DNA"/>
</dbReference>
<comment type="caution">
    <text evidence="1">The sequence shown here is derived from an EMBL/GenBank/DDBJ whole genome shotgun (WGS) entry which is preliminary data.</text>
</comment>
<gene>
    <name evidence="1" type="ORF">B7P33_15560</name>
</gene>
<evidence type="ECO:0000313" key="2">
    <source>
        <dbReference type="Proteomes" id="UP000219559"/>
    </source>
</evidence>
<dbReference type="Proteomes" id="UP000219559">
    <property type="component" value="Unassembled WGS sequence"/>
</dbReference>
<sequence length="290" mass="33427">MKNNLPTQFFKKRTFILLFLLFNNSPLLYPQYTETEMALYNVGLGAVVGGIGAIINKTKTEKTAHVFVKGFAKGALGGFLVYESKSLIRNIEKHQKLEYSWPAKIVNAAGTSIIEGAALNNRFLSTWHLHIGFNRLELKSSDTWKLRYKVMPVSFVYTSYAAFGNKFEWENTLRAGEIMFSNASMSDGGFNYANVFVYNSSLPYYKAIIAHEIIHTYQYYDFNFVNAFIHKPISRLEGNSDFLKRLEPILYYDLQNPVFRVFYNLEGTDNVNFHDNFFEYEAGLWSNTLQ</sequence>
<name>A0A2A4G414_9FLAO</name>
<accession>A0A2A4G414</accession>